<proteinExistence type="inferred from homology"/>
<dbReference type="EMBL" id="KV700116">
    <property type="protein sequence ID" value="OCF47661.1"/>
    <property type="molecule type" value="Genomic_DNA"/>
</dbReference>
<evidence type="ECO:0000256" key="5">
    <source>
        <dbReference type="ARBA" id="ARBA00008391"/>
    </source>
</evidence>
<evidence type="ECO:0000313" key="15">
    <source>
        <dbReference type="Proteomes" id="UP000094020"/>
    </source>
</evidence>
<evidence type="ECO:0000256" key="4">
    <source>
        <dbReference type="ARBA" id="ARBA00004659"/>
    </source>
</evidence>
<dbReference type="OrthoDB" id="363185at2759"/>
<evidence type="ECO:0000256" key="2">
    <source>
        <dbReference type="ARBA" id="ARBA00003968"/>
    </source>
</evidence>
<dbReference type="GO" id="GO:0044209">
    <property type="term" value="P:AMP salvage"/>
    <property type="evidence" value="ECO:0007669"/>
    <property type="project" value="UniProtKB-UniPathway"/>
</dbReference>
<dbReference type="KEGG" id="kpin:30174935"/>
<keyword evidence="9 13" id="KW-0328">Glycosyltransferase</keyword>
<dbReference type="InterPro" id="IPR029057">
    <property type="entry name" value="PRTase-like"/>
</dbReference>
<dbReference type="EC" id="2.4.2.7" evidence="7"/>
<evidence type="ECO:0000256" key="7">
    <source>
        <dbReference type="ARBA" id="ARBA00011893"/>
    </source>
</evidence>
<dbReference type="SUPFAM" id="SSF53271">
    <property type="entry name" value="PRTase-like"/>
    <property type="match status" value="1"/>
</dbReference>
<dbReference type="GO" id="GO:0002055">
    <property type="term" value="F:adenine binding"/>
    <property type="evidence" value="ECO:0007669"/>
    <property type="project" value="TreeGrafter"/>
</dbReference>
<dbReference type="InterPro" id="IPR050054">
    <property type="entry name" value="UPRTase/APRTase"/>
</dbReference>
<evidence type="ECO:0000313" key="13">
    <source>
        <dbReference type="EMBL" id="OCF47661.1"/>
    </source>
</evidence>
<dbReference type="PANTHER" id="PTHR32315">
    <property type="entry name" value="ADENINE PHOSPHORIBOSYLTRANSFERASE"/>
    <property type="match status" value="1"/>
</dbReference>
<evidence type="ECO:0000256" key="8">
    <source>
        <dbReference type="ARBA" id="ARBA00022490"/>
    </source>
</evidence>
<dbReference type="PANTHER" id="PTHR32315:SF3">
    <property type="entry name" value="ADENINE PHOSPHORIBOSYLTRANSFERASE"/>
    <property type="match status" value="1"/>
</dbReference>
<feature type="domain" description="Phosphoribosyltransferase" evidence="12">
    <location>
        <begin position="36"/>
        <end position="168"/>
    </location>
</feature>
<evidence type="ECO:0000256" key="6">
    <source>
        <dbReference type="ARBA" id="ARBA00011738"/>
    </source>
</evidence>
<dbReference type="CDD" id="cd06223">
    <property type="entry name" value="PRTases_typeI"/>
    <property type="match status" value="1"/>
</dbReference>
<comment type="subcellular location">
    <subcellularLocation>
        <location evidence="3">Cytoplasm</location>
    </subcellularLocation>
</comment>
<reference evidence="14" key="4">
    <citation type="submission" date="2024-02" db="EMBL/GenBank/DDBJ databases">
        <title>Comparative genomics of Cryptococcus and Kwoniella reveals pathogenesis evolution and contrasting modes of karyotype evolution via chromosome fusion or intercentromeric recombination.</title>
        <authorList>
            <person name="Coelho M.A."/>
            <person name="David-Palma M."/>
            <person name="Shea T."/>
            <person name="Bowers K."/>
            <person name="McGinley-Smith S."/>
            <person name="Mohammad A.W."/>
            <person name="Gnirke A."/>
            <person name="Yurkov A.M."/>
            <person name="Nowrousian M."/>
            <person name="Sun S."/>
            <person name="Cuomo C.A."/>
            <person name="Heitman J."/>
        </authorList>
    </citation>
    <scope>NUCLEOTIDE SEQUENCE</scope>
    <source>
        <strain evidence="14">CBS 10737</strain>
    </source>
</reference>
<dbReference type="GO" id="GO:0006168">
    <property type="term" value="P:adenine salvage"/>
    <property type="evidence" value="ECO:0007669"/>
    <property type="project" value="InterPro"/>
</dbReference>
<keyword evidence="8" id="KW-0963">Cytoplasm</keyword>
<dbReference type="GO" id="GO:0003999">
    <property type="term" value="F:adenine phosphoribosyltransferase activity"/>
    <property type="evidence" value="ECO:0007669"/>
    <property type="project" value="UniProtKB-EC"/>
</dbReference>
<dbReference type="InterPro" id="IPR005764">
    <property type="entry name" value="Ade_phspho_trans"/>
</dbReference>
<evidence type="ECO:0000256" key="1">
    <source>
        <dbReference type="ARBA" id="ARBA00000868"/>
    </source>
</evidence>
<keyword evidence="15" id="KW-1185">Reference proteome</keyword>
<comment type="similarity">
    <text evidence="5">Belongs to the purine/pyrimidine phosphoribosyltransferase family.</text>
</comment>
<dbReference type="EMBL" id="CP144520">
    <property type="protein sequence ID" value="WWC67553.1"/>
    <property type="molecule type" value="Genomic_DNA"/>
</dbReference>
<dbReference type="Proteomes" id="UP000094020">
    <property type="component" value="Chromosome 2"/>
</dbReference>
<evidence type="ECO:0000313" key="14">
    <source>
        <dbReference type="EMBL" id="WWC67553.1"/>
    </source>
</evidence>
<dbReference type="STRING" id="1296096.A0A1B9HWL7"/>
<comment type="pathway">
    <text evidence="4">Purine metabolism; AMP biosynthesis via salvage pathway; AMP from adenine: step 1/1.</text>
</comment>
<reference evidence="13" key="3">
    <citation type="submission" date="2016-07" db="EMBL/GenBank/DDBJ databases">
        <title>Evolution of pathogenesis and genome organization in the Tremellales.</title>
        <authorList>
            <person name="Cuomo C."/>
            <person name="Litvintseva A."/>
            <person name="Heitman J."/>
            <person name="Chen Y."/>
            <person name="Sun S."/>
            <person name="Springer D."/>
            <person name="Dromer F."/>
            <person name="Young S."/>
            <person name="Zeng Q."/>
            <person name="Chapman S."/>
            <person name="Gujja S."/>
            <person name="Saif S."/>
            <person name="Birren B."/>
        </authorList>
    </citation>
    <scope>NUCLEOTIDE SEQUENCE</scope>
    <source>
        <strain evidence="13">CBS 10737</strain>
    </source>
</reference>
<dbReference type="GO" id="GO:0005737">
    <property type="term" value="C:cytoplasm"/>
    <property type="evidence" value="ECO:0007669"/>
    <property type="project" value="UniProtKB-SubCell"/>
</dbReference>
<dbReference type="RefSeq" id="XP_019008880.1">
    <property type="nucleotide sequence ID" value="XM_019158267.1"/>
</dbReference>
<evidence type="ECO:0000256" key="10">
    <source>
        <dbReference type="ARBA" id="ARBA00022679"/>
    </source>
</evidence>
<dbReference type="HAMAP" id="MF_00004">
    <property type="entry name" value="Aden_phosphoribosyltr"/>
    <property type="match status" value="1"/>
</dbReference>
<protein>
    <recommendedName>
        <fullName evidence="7">adenine phosphoribosyltransferase</fullName>
        <ecNumber evidence="7">2.4.2.7</ecNumber>
    </recommendedName>
</protein>
<dbReference type="FunFam" id="3.40.50.2020:FF:000004">
    <property type="entry name" value="Adenine phosphoribosyltransferase"/>
    <property type="match status" value="1"/>
</dbReference>
<gene>
    <name evidence="13" type="ORF">I206_06566</name>
    <name evidence="14" type="ORF">I206_101462</name>
</gene>
<name>A0A1B9HWL7_9TREE</name>
<dbReference type="GeneID" id="30174935"/>
<reference evidence="13" key="1">
    <citation type="submission" date="2013-07" db="EMBL/GenBank/DDBJ databases">
        <title>The Genome Sequence of Cryptococcus pinus CBS10737.</title>
        <authorList>
            <consortium name="The Broad Institute Genome Sequencing Platform"/>
            <person name="Cuomo C."/>
            <person name="Litvintseva A."/>
            <person name="Chen Y."/>
            <person name="Heitman J."/>
            <person name="Sun S."/>
            <person name="Springer D."/>
            <person name="Dromer F."/>
            <person name="Young S.K."/>
            <person name="Zeng Q."/>
            <person name="Gargeya S."/>
            <person name="Fitzgerald M."/>
            <person name="Abouelleil A."/>
            <person name="Alvarado L."/>
            <person name="Berlin A.M."/>
            <person name="Chapman S.B."/>
            <person name="Dewar J."/>
            <person name="Goldberg J."/>
            <person name="Griggs A."/>
            <person name="Gujja S."/>
            <person name="Hansen M."/>
            <person name="Howarth C."/>
            <person name="Imamovic A."/>
            <person name="Larimer J."/>
            <person name="McCowan C."/>
            <person name="Murphy C."/>
            <person name="Pearson M."/>
            <person name="Priest M."/>
            <person name="Roberts A."/>
            <person name="Saif S."/>
            <person name="Shea T."/>
            <person name="Sykes S."/>
            <person name="Wortman J."/>
            <person name="Nusbaum C."/>
            <person name="Birren B."/>
        </authorList>
    </citation>
    <scope>NUCLEOTIDE SEQUENCE [LARGE SCALE GENOMIC DNA]</scope>
    <source>
        <strain evidence="13">CBS 10737</strain>
    </source>
</reference>
<accession>A0A1B9HWL7</accession>
<evidence type="ECO:0000256" key="3">
    <source>
        <dbReference type="ARBA" id="ARBA00004496"/>
    </source>
</evidence>
<keyword evidence="10" id="KW-0808">Transferase</keyword>
<dbReference type="Pfam" id="PF00156">
    <property type="entry name" value="Pribosyltran"/>
    <property type="match status" value="1"/>
</dbReference>
<keyword evidence="11" id="KW-0660">Purine salvage</keyword>
<dbReference type="AlphaFoldDB" id="A0A1B9HWL7"/>
<dbReference type="GO" id="GO:0016208">
    <property type="term" value="F:AMP binding"/>
    <property type="evidence" value="ECO:0007669"/>
    <property type="project" value="TreeGrafter"/>
</dbReference>
<organism evidence="13">
    <name type="scientific">Kwoniella pini CBS 10737</name>
    <dbReference type="NCBI Taxonomy" id="1296096"/>
    <lineage>
        <taxon>Eukaryota</taxon>
        <taxon>Fungi</taxon>
        <taxon>Dikarya</taxon>
        <taxon>Basidiomycota</taxon>
        <taxon>Agaricomycotina</taxon>
        <taxon>Tremellomycetes</taxon>
        <taxon>Tremellales</taxon>
        <taxon>Cryptococcaceae</taxon>
        <taxon>Kwoniella</taxon>
    </lineage>
</organism>
<sequence>MSDVTYLKNLLGVHPNFPKKGVTFLDIFPILRNPIAFETLITHLIHHILTNNEIKPDVIVGLDARGFLLGPIISMRLGCSFVPIRKGGKLPGLVEVVKYEKEYGIDEFEIQSDAIKPGQNVIVIDDLIATGGSAHAAGELIKKSGGKTLEYVFIVGLPFLKGHEKLDAKSYWIVEAED</sequence>
<dbReference type="UniPathway" id="UPA00588">
    <property type="reaction ID" value="UER00646"/>
</dbReference>
<dbReference type="NCBIfam" id="NF002636">
    <property type="entry name" value="PRK02304.1-5"/>
    <property type="match status" value="1"/>
</dbReference>
<dbReference type="GO" id="GO:0006166">
    <property type="term" value="P:purine ribonucleoside salvage"/>
    <property type="evidence" value="ECO:0007669"/>
    <property type="project" value="UniProtKB-KW"/>
</dbReference>
<dbReference type="InterPro" id="IPR000836">
    <property type="entry name" value="PRTase_dom"/>
</dbReference>
<comment type="function">
    <text evidence="2">Catalyzes a salvage reaction resulting in the formation of AMP, that is energically less costly than de novo synthesis.</text>
</comment>
<evidence type="ECO:0000259" key="12">
    <source>
        <dbReference type="Pfam" id="PF00156"/>
    </source>
</evidence>
<reference evidence="14" key="2">
    <citation type="submission" date="2013-07" db="EMBL/GenBank/DDBJ databases">
        <authorList>
            <consortium name="The Broad Institute Genome Sequencing Platform"/>
            <person name="Cuomo C."/>
            <person name="Litvintseva A."/>
            <person name="Chen Y."/>
            <person name="Heitman J."/>
            <person name="Sun S."/>
            <person name="Springer D."/>
            <person name="Dromer F."/>
            <person name="Young S.K."/>
            <person name="Zeng Q."/>
            <person name="Gargeya S."/>
            <person name="Fitzgerald M."/>
            <person name="Abouelleil A."/>
            <person name="Alvarado L."/>
            <person name="Berlin A.M."/>
            <person name="Chapman S.B."/>
            <person name="Dewar J."/>
            <person name="Goldberg J."/>
            <person name="Griggs A."/>
            <person name="Gujja S."/>
            <person name="Hansen M."/>
            <person name="Howarth C."/>
            <person name="Imamovic A."/>
            <person name="Larimer J."/>
            <person name="McCowan C."/>
            <person name="Murphy C."/>
            <person name="Pearson M."/>
            <person name="Priest M."/>
            <person name="Roberts A."/>
            <person name="Saif S."/>
            <person name="Shea T."/>
            <person name="Sykes S."/>
            <person name="Wortman J."/>
            <person name="Nusbaum C."/>
            <person name="Birren B."/>
        </authorList>
    </citation>
    <scope>NUCLEOTIDE SEQUENCE</scope>
    <source>
        <strain evidence="14">CBS 10737</strain>
    </source>
</reference>
<comment type="catalytic activity">
    <reaction evidence="1">
        <text>AMP + diphosphate = 5-phospho-alpha-D-ribose 1-diphosphate + adenine</text>
        <dbReference type="Rhea" id="RHEA:16609"/>
        <dbReference type="ChEBI" id="CHEBI:16708"/>
        <dbReference type="ChEBI" id="CHEBI:33019"/>
        <dbReference type="ChEBI" id="CHEBI:58017"/>
        <dbReference type="ChEBI" id="CHEBI:456215"/>
        <dbReference type="EC" id="2.4.2.7"/>
    </reaction>
</comment>
<dbReference type="Gene3D" id="3.40.50.2020">
    <property type="match status" value="1"/>
</dbReference>
<evidence type="ECO:0000256" key="11">
    <source>
        <dbReference type="ARBA" id="ARBA00022726"/>
    </source>
</evidence>
<evidence type="ECO:0000256" key="9">
    <source>
        <dbReference type="ARBA" id="ARBA00022676"/>
    </source>
</evidence>
<comment type="subunit">
    <text evidence="6">Homodimer.</text>
</comment>